<dbReference type="OrthoDB" id="2986419at2"/>
<dbReference type="RefSeq" id="WP_061947964.1">
    <property type="nucleotide sequence ID" value="NZ_LTAO01000008.1"/>
</dbReference>
<feature type="domain" description="NurA" evidence="1">
    <location>
        <begin position="62"/>
        <end position="289"/>
    </location>
</feature>
<dbReference type="Proteomes" id="UP000075806">
    <property type="component" value="Unassembled WGS sequence"/>
</dbReference>
<protein>
    <recommendedName>
        <fullName evidence="1">NurA domain-containing protein</fullName>
    </recommendedName>
</protein>
<name>A0A162EMV9_9BACI</name>
<proteinExistence type="predicted"/>
<reference evidence="2" key="1">
    <citation type="submission" date="2016-02" db="EMBL/GenBank/DDBJ databases">
        <title>Genome sequence of Bacillus trypoxylicola KCTC 13244(T).</title>
        <authorList>
            <person name="Jeong H."/>
            <person name="Park S.-H."/>
            <person name="Choi S.-K."/>
        </authorList>
    </citation>
    <scope>NUCLEOTIDE SEQUENCE [LARGE SCALE GENOMIC DNA]</scope>
    <source>
        <strain evidence="2">KCTC 13244</strain>
    </source>
</reference>
<dbReference type="STRING" id="519424.AZF04_17095"/>
<keyword evidence="3" id="KW-1185">Reference proteome</keyword>
<accession>A0A162EMV9</accession>
<organism evidence="2 3">
    <name type="scientific">Alkalihalobacillus trypoxylicola</name>
    <dbReference type="NCBI Taxonomy" id="519424"/>
    <lineage>
        <taxon>Bacteria</taxon>
        <taxon>Bacillati</taxon>
        <taxon>Bacillota</taxon>
        <taxon>Bacilli</taxon>
        <taxon>Bacillales</taxon>
        <taxon>Bacillaceae</taxon>
        <taxon>Alkalihalobacillus</taxon>
    </lineage>
</organism>
<evidence type="ECO:0000259" key="1">
    <source>
        <dbReference type="SMART" id="SM00933"/>
    </source>
</evidence>
<dbReference type="SMART" id="SM00933">
    <property type="entry name" value="NurA"/>
    <property type="match status" value="1"/>
</dbReference>
<evidence type="ECO:0000313" key="3">
    <source>
        <dbReference type="Proteomes" id="UP000075806"/>
    </source>
</evidence>
<dbReference type="Pfam" id="PF09376">
    <property type="entry name" value="NurA"/>
    <property type="match status" value="1"/>
</dbReference>
<comment type="caution">
    <text evidence="2">The sequence shown here is derived from an EMBL/GenBank/DDBJ whole genome shotgun (WGS) entry which is preliminary data.</text>
</comment>
<dbReference type="InterPro" id="IPR018977">
    <property type="entry name" value="NurA_domain"/>
</dbReference>
<evidence type="ECO:0000313" key="2">
    <source>
        <dbReference type="EMBL" id="KYG33283.1"/>
    </source>
</evidence>
<gene>
    <name evidence="2" type="ORF">AZF04_17095</name>
</gene>
<dbReference type="AlphaFoldDB" id="A0A162EMV9"/>
<sequence>MLNLNDNLLNKIKQVNMAFRQKYKYTNNEKYDIRQNLIKSDSVIRQNTRMSDSELLEFLEHKKLGGVDGSVNQTKGDPPHVLYLFQALAKTTTGTECRTSDIHTPLLEEPLEEDDLENKKNFRSHLLAKLELEAAYQLIEKEELRILLMDGALYHYRIDAPEEWEKLREKALEKGVLLVGVSEEITTQNLVKLTSFSRYEQSSYSYDRDILFGVLNQGESIYIEEIQQKAGLQSVWMRLSQDPAMTSFDVLEEQGGYKDEITRLLFTLTPESGRGIPLWLDHIDREVRITDKLVEALLEQYIDSEFRQRFFNKKRNHRPY</sequence>
<dbReference type="EMBL" id="LTAO01000008">
    <property type="protein sequence ID" value="KYG33283.1"/>
    <property type="molecule type" value="Genomic_DNA"/>
</dbReference>